<dbReference type="InterPro" id="IPR016936">
    <property type="entry name" value="UCP029693"/>
</dbReference>
<comment type="caution">
    <text evidence="2">The sequence shown here is derived from an EMBL/GenBank/DDBJ whole genome shotgun (WGS) entry which is preliminary data.</text>
</comment>
<sequence length="328" mass="35550">MTVLPGEEQAKAPEAKDRSFAAALFRGWSKRRLLALCGIGVLLAFLLYYPVGAWRVHAIDDDPGFAAGETVTGQSKAVAIAARLIRREVDQHGWTPNKPFFLPVSILVDMPNFQKGITAMVGRFAIEMDQQIGRSGASADADLERAAGLLQYPPNVWMIDPAAPWARTLSTEKQYRNAARSFEAYNQRLAAGQAAFDRRPEVLREVLVRFAKELEATAGRLDAPIGAASGWFSRAAGEAYYGGKGRAYAALLLLGSLGEDDAELLTARGLTDAWRAMLASLAAAATPRPWLVLDGAADSTFVPNHLTAQGYHLLRATARLNELAEALR</sequence>
<dbReference type="EMBL" id="PIUM01000021">
    <property type="protein sequence ID" value="PKU23313.1"/>
    <property type="molecule type" value="Genomic_DNA"/>
</dbReference>
<keyword evidence="1" id="KW-0472">Membrane</keyword>
<gene>
    <name evidence="2" type="ORF">CWS72_16890</name>
</gene>
<protein>
    <submittedName>
        <fullName evidence="2">DUF2333 domain-containing protein</fullName>
    </submittedName>
</protein>
<name>A0A2N3PSC7_9PROT</name>
<keyword evidence="1" id="KW-0812">Transmembrane</keyword>
<keyword evidence="3" id="KW-1185">Reference proteome</keyword>
<organism evidence="2 3">
    <name type="scientific">Telmatospirillum siberiense</name>
    <dbReference type="NCBI Taxonomy" id="382514"/>
    <lineage>
        <taxon>Bacteria</taxon>
        <taxon>Pseudomonadati</taxon>
        <taxon>Pseudomonadota</taxon>
        <taxon>Alphaproteobacteria</taxon>
        <taxon>Rhodospirillales</taxon>
        <taxon>Rhodospirillaceae</taxon>
        <taxon>Telmatospirillum</taxon>
    </lineage>
</organism>
<evidence type="ECO:0000313" key="3">
    <source>
        <dbReference type="Proteomes" id="UP000233293"/>
    </source>
</evidence>
<evidence type="ECO:0000256" key="1">
    <source>
        <dbReference type="SAM" id="Phobius"/>
    </source>
</evidence>
<evidence type="ECO:0000313" key="2">
    <source>
        <dbReference type="EMBL" id="PKU23313.1"/>
    </source>
</evidence>
<reference evidence="3" key="1">
    <citation type="submission" date="2017-12" db="EMBL/GenBank/DDBJ databases">
        <title>Draft genome sequence of Telmatospirillum siberiense 26-4b1T, an acidotolerant peatland alphaproteobacterium potentially involved in sulfur cycling.</title>
        <authorList>
            <person name="Hausmann B."/>
            <person name="Pjevac P."/>
            <person name="Schreck K."/>
            <person name="Herbold C.W."/>
            <person name="Daims H."/>
            <person name="Wagner M."/>
            <person name="Pester M."/>
            <person name="Loy A."/>
        </authorList>
    </citation>
    <scope>NUCLEOTIDE SEQUENCE [LARGE SCALE GENOMIC DNA]</scope>
    <source>
        <strain evidence="3">26-4b1</strain>
    </source>
</reference>
<dbReference type="Proteomes" id="UP000233293">
    <property type="component" value="Unassembled WGS sequence"/>
</dbReference>
<dbReference type="AlphaFoldDB" id="A0A2N3PSC7"/>
<proteinExistence type="predicted"/>
<dbReference type="OrthoDB" id="7594726at2"/>
<keyword evidence="1" id="KW-1133">Transmembrane helix</keyword>
<feature type="transmembrane region" description="Helical" evidence="1">
    <location>
        <begin position="33"/>
        <end position="51"/>
    </location>
</feature>
<dbReference type="Pfam" id="PF10095">
    <property type="entry name" value="DUF2333"/>
    <property type="match status" value="1"/>
</dbReference>
<dbReference type="RefSeq" id="WP_101251803.1">
    <property type="nucleotide sequence ID" value="NZ_PIUM01000021.1"/>
</dbReference>
<accession>A0A2N3PSC7</accession>